<feature type="transmembrane region" description="Helical" evidence="11">
    <location>
        <begin position="155"/>
        <end position="179"/>
    </location>
</feature>
<evidence type="ECO:0000256" key="11">
    <source>
        <dbReference type="SAM" id="Phobius"/>
    </source>
</evidence>
<dbReference type="InterPro" id="IPR036890">
    <property type="entry name" value="HATPase_C_sf"/>
</dbReference>
<evidence type="ECO:0000256" key="8">
    <source>
        <dbReference type="ARBA" id="ARBA00022989"/>
    </source>
</evidence>
<evidence type="ECO:0000256" key="7">
    <source>
        <dbReference type="ARBA" id="ARBA00022777"/>
    </source>
</evidence>
<dbReference type="Pfam" id="PF00512">
    <property type="entry name" value="HisKA"/>
    <property type="match status" value="1"/>
</dbReference>
<dbReference type="EMBL" id="JAEEGA010000007">
    <property type="protein sequence ID" value="MBP1041625.1"/>
    <property type="molecule type" value="Genomic_DNA"/>
</dbReference>
<dbReference type="InterPro" id="IPR004358">
    <property type="entry name" value="Sig_transdc_His_kin-like_C"/>
</dbReference>
<dbReference type="FunFam" id="1.10.287.130:FF:000001">
    <property type="entry name" value="Two-component sensor histidine kinase"/>
    <property type="match status" value="1"/>
</dbReference>
<evidence type="ECO:0000256" key="1">
    <source>
        <dbReference type="ARBA" id="ARBA00000085"/>
    </source>
</evidence>
<dbReference type="InterPro" id="IPR003661">
    <property type="entry name" value="HisK_dim/P_dom"/>
</dbReference>
<evidence type="ECO:0000313" key="14">
    <source>
        <dbReference type="Proteomes" id="UP000674938"/>
    </source>
</evidence>
<evidence type="ECO:0000256" key="6">
    <source>
        <dbReference type="ARBA" id="ARBA00022692"/>
    </source>
</evidence>
<proteinExistence type="predicted"/>
<keyword evidence="4" id="KW-0597">Phosphoprotein</keyword>
<keyword evidence="5" id="KW-0808">Transferase</keyword>
<comment type="catalytic activity">
    <reaction evidence="1">
        <text>ATP + protein L-histidine = ADP + protein N-phospho-L-histidine.</text>
        <dbReference type="EC" id="2.7.13.3"/>
    </reaction>
</comment>
<accession>A0A940SUT0</accession>
<evidence type="ECO:0000313" key="13">
    <source>
        <dbReference type="EMBL" id="MBP1041625.1"/>
    </source>
</evidence>
<evidence type="ECO:0000256" key="9">
    <source>
        <dbReference type="ARBA" id="ARBA00023012"/>
    </source>
</evidence>
<dbReference type="CDD" id="cd00082">
    <property type="entry name" value="HisKA"/>
    <property type="match status" value="1"/>
</dbReference>
<dbReference type="PRINTS" id="PR00344">
    <property type="entry name" value="BCTRLSENSOR"/>
</dbReference>
<dbReference type="InterPro" id="IPR050428">
    <property type="entry name" value="TCS_sensor_his_kinase"/>
</dbReference>
<comment type="subcellular location">
    <subcellularLocation>
        <location evidence="2">Membrane</location>
    </subcellularLocation>
</comment>
<dbReference type="GO" id="GO:0005886">
    <property type="term" value="C:plasma membrane"/>
    <property type="evidence" value="ECO:0007669"/>
    <property type="project" value="TreeGrafter"/>
</dbReference>
<protein>
    <recommendedName>
        <fullName evidence="3">histidine kinase</fullName>
        <ecNumber evidence="3">2.7.13.3</ecNumber>
    </recommendedName>
</protein>
<gene>
    <name evidence="13" type="ORF">I6N95_11465</name>
</gene>
<dbReference type="Pfam" id="PF02518">
    <property type="entry name" value="HATPase_c"/>
    <property type="match status" value="1"/>
</dbReference>
<evidence type="ECO:0000256" key="4">
    <source>
        <dbReference type="ARBA" id="ARBA00022553"/>
    </source>
</evidence>
<dbReference type="InterPro" id="IPR036097">
    <property type="entry name" value="HisK_dim/P_sf"/>
</dbReference>
<evidence type="ECO:0000259" key="12">
    <source>
        <dbReference type="PROSITE" id="PS50109"/>
    </source>
</evidence>
<dbReference type="AlphaFoldDB" id="A0A940SUT0"/>
<evidence type="ECO:0000256" key="3">
    <source>
        <dbReference type="ARBA" id="ARBA00012438"/>
    </source>
</evidence>
<dbReference type="InterPro" id="IPR005467">
    <property type="entry name" value="His_kinase_dom"/>
</dbReference>
<evidence type="ECO:0000256" key="10">
    <source>
        <dbReference type="ARBA" id="ARBA00023136"/>
    </source>
</evidence>
<keyword evidence="8 11" id="KW-1133">Transmembrane helix</keyword>
<dbReference type="Proteomes" id="UP000674938">
    <property type="component" value="Unassembled WGS sequence"/>
</dbReference>
<dbReference type="FunFam" id="3.30.565.10:FF:000006">
    <property type="entry name" value="Sensor histidine kinase WalK"/>
    <property type="match status" value="1"/>
</dbReference>
<dbReference type="InterPro" id="IPR003594">
    <property type="entry name" value="HATPase_dom"/>
</dbReference>
<dbReference type="SMART" id="SM00388">
    <property type="entry name" value="HisKA"/>
    <property type="match status" value="1"/>
</dbReference>
<dbReference type="SUPFAM" id="SSF55874">
    <property type="entry name" value="ATPase domain of HSP90 chaperone/DNA topoisomerase II/histidine kinase"/>
    <property type="match status" value="1"/>
</dbReference>
<dbReference type="PANTHER" id="PTHR45436:SF5">
    <property type="entry name" value="SENSOR HISTIDINE KINASE TRCS"/>
    <property type="match status" value="1"/>
</dbReference>
<dbReference type="CDD" id="cd00075">
    <property type="entry name" value="HATPase"/>
    <property type="match status" value="1"/>
</dbReference>
<dbReference type="PANTHER" id="PTHR45436">
    <property type="entry name" value="SENSOR HISTIDINE KINASE YKOH"/>
    <property type="match status" value="1"/>
</dbReference>
<evidence type="ECO:0000256" key="2">
    <source>
        <dbReference type="ARBA" id="ARBA00004370"/>
    </source>
</evidence>
<keyword evidence="10 11" id="KW-0472">Membrane</keyword>
<keyword evidence="14" id="KW-1185">Reference proteome</keyword>
<reference evidence="13" key="1">
    <citation type="submission" date="2020-12" db="EMBL/GenBank/DDBJ databases">
        <title>Vagococcus allomyrinae sp. nov. and Enterococcus lavae sp. nov., isolated from the larvae of Allomyrina dichotoma.</title>
        <authorList>
            <person name="Lee S.D."/>
        </authorList>
    </citation>
    <scope>NUCLEOTIDE SEQUENCE</scope>
    <source>
        <strain evidence="13">BWB3-3</strain>
    </source>
</reference>
<dbReference type="GO" id="GO:0000155">
    <property type="term" value="F:phosphorelay sensor kinase activity"/>
    <property type="evidence" value="ECO:0007669"/>
    <property type="project" value="InterPro"/>
</dbReference>
<evidence type="ECO:0000256" key="5">
    <source>
        <dbReference type="ARBA" id="ARBA00022679"/>
    </source>
</evidence>
<comment type="caution">
    <text evidence="13">The sequence shown here is derived from an EMBL/GenBank/DDBJ whole genome shotgun (WGS) entry which is preliminary data.</text>
</comment>
<sequence>MTKSKVSVNKRHTMQYQLTVRFVSLLVIALVVLSTAIVTMTFFSIYDSTKDQTDLLLTSLKKSGANTENEWQSLLDTHIPNDNSPNFIRISLEDGQTIYSEEARDLFKDFSEFKQIIFAKHIVWDEELEPYYYQSTAIDGVAISILVELEDSFDIIGQILSFTIILTLIMIVIGGILTYRFSETISRSLNTMNLEIMDLSEHDQQSWLTEPTKPIEVANISASFNHLIAAQRASVEREKQFVADASHELRTPLTAIRGHVNLIKRRGEKHPEIIPKSIEYLDKESKRMEVLVEQLLTLGRHERGTDLVDLSQLVKETIHEFQMVHSQEIVLEIEEVEIIGSQEQLYQIVRNLIENALKYSKQTDKVTVTLTSTDHTAKLVVMDEGIGISDQDKAQIFERFYRADQSRSSIVKGSGIGLSIVQSLVKQYQGSVTVSDNYPSGSVFTVLLSIK</sequence>
<dbReference type="Gene3D" id="6.10.340.10">
    <property type="match status" value="1"/>
</dbReference>
<keyword evidence="6 11" id="KW-0812">Transmembrane</keyword>
<feature type="domain" description="Histidine kinase" evidence="12">
    <location>
        <begin position="244"/>
        <end position="451"/>
    </location>
</feature>
<dbReference type="Gene3D" id="3.30.565.10">
    <property type="entry name" value="Histidine kinase-like ATPase, C-terminal domain"/>
    <property type="match status" value="1"/>
</dbReference>
<dbReference type="PROSITE" id="PS50109">
    <property type="entry name" value="HIS_KIN"/>
    <property type="match status" value="1"/>
</dbReference>
<dbReference type="Gene3D" id="1.10.287.130">
    <property type="match status" value="1"/>
</dbReference>
<dbReference type="SUPFAM" id="SSF47384">
    <property type="entry name" value="Homodimeric domain of signal transducing histidine kinase"/>
    <property type="match status" value="1"/>
</dbReference>
<name>A0A940SUT0_9ENTE</name>
<organism evidence="13 14">
    <name type="scientific">Vagococcus allomyrinae</name>
    <dbReference type="NCBI Taxonomy" id="2794353"/>
    <lineage>
        <taxon>Bacteria</taxon>
        <taxon>Bacillati</taxon>
        <taxon>Bacillota</taxon>
        <taxon>Bacilli</taxon>
        <taxon>Lactobacillales</taxon>
        <taxon>Enterococcaceae</taxon>
        <taxon>Vagococcus</taxon>
    </lineage>
</organism>
<feature type="transmembrane region" description="Helical" evidence="11">
    <location>
        <begin position="20"/>
        <end position="46"/>
    </location>
</feature>
<keyword evidence="9" id="KW-0902">Two-component regulatory system</keyword>
<dbReference type="SMART" id="SM00387">
    <property type="entry name" value="HATPase_c"/>
    <property type="match status" value="1"/>
</dbReference>
<dbReference type="EC" id="2.7.13.3" evidence="3"/>
<keyword evidence="7 13" id="KW-0418">Kinase</keyword>